<dbReference type="OrthoDB" id="343875at2759"/>
<feature type="region of interest" description="Disordered" evidence="4">
    <location>
        <begin position="960"/>
        <end position="1014"/>
    </location>
</feature>
<dbReference type="InterPro" id="IPR031101">
    <property type="entry name" value="Ctr9"/>
</dbReference>
<dbReference type="InterPro" id="IPR011990">
    <property type="entry name" value="TPR-like_helical_dom_sf"/>
</dbReference>
<dbReference type="Gene3D" id="1.25.40.10">
    <property type="entry name" value="Tetratricopeptide repeat domain"/>
    <property type="match status" value="4"/>
</dbReference>
<dbReference type="Pfam" id="PF13432">
    <property type="entry name" value="TPR_16"/>
    <property type="match status" value="1"/>
</dbReference>
<reference evidence="6" key="1">
    <citation type="submission" date="2016-03" db="EMBL/GenBank/DDBJ databases">
        <authorList>
            <person name="Devillers Hugo."/>
        </authorList>
    </citation>
    <scope>NUCLEOTIDE SEQUENCE [LARGE SCALE GENOMIC DNA]</scope>
</reference>
<name>A0A1G4J3S2_9SACH</name>
<protein>
    <submittedName>
        <fullName evidence="5">LAME_0C09296g1_1</fullName>
    </submittedName>
</protein>
<dbReference type="SUPFAM" id="SSF48452">
    <property type="entry name" value="TPR-like"/>
    <property type="match status" value="3"/>
</dbReference>
<accession>A0A1G4J3S2</accession>
<feature type="compositionally biased region" description="Basic residues" evidence="4">
    <location>
        <begin position="991"/>
        <end position="1000"/>
    </location>
</feature>
<dbReference type="PANTHER" id="PTHR14027:SF2">
    <property type="entry name" value="RNA POLYMERASE-ASSOCIATED PROTEIN CTR9 HOMOLOG"/>
    <property type="match status" value="1"/>
</dbReference>
<organism evidence="5 6">
    <name type="scientific">Lachancea meyersii CBS 8951</name>
    <dbReference type="NCBI Taxonomy" id="1266667"/>
    <lineage>
        <taxon>Eukaryota</taxon>
        <taxon>Fungi</taxon>
        <taxon>Dikarya</taxon>
        <taxon>Ascomycota</taxon>
        <taxon>Saccharomycotina</taxon>
        <taxon>Saccharomycetes</taxon>
        <taxon>Saccharomycetales</taxon>
        <taxon>Saccharomycetaceae</taxon>
        <taxon>Lachancea</taxon>
    </lineage>
</organism>
<keyword evidence="6" id="KW-1185">Reference proteome</keyword>
<dbReference type="PANTHER" id="PTHR14027">
    <property type="entry name" value="RNA POLYMERASE-ASSOCIATED PROTEIN CTR9"/>
    <property type="match status" value="1"/>
</dbReference>
<keyword evidence="1" id="KW-0677">Repeat</keyword>
<dbReference type="AlphaFoldDB" id="A0A1G4J3S2"/>
<evidence type="ECO:0000256" key="4">
    <source>
        <dbReference type="SAM" id="MobiDB-lite"/>
    </source>
</evidence>
<dbReference type="EMBL" id="LT598479">
    <property type="protein sequence ID" value="SCU84390.1"/>
    <property type="molecule type" value="Genomic_DNA"/>
</dbReference>
<dbReference type="GO" id="GO:0000993">
    <property type="term" value="F:RNA polymerase II complex binding"/>
    <property type="evidence" value="ECO:0007669"/>
    <property type="project" value="TreeGrafter"/>
</dbReference>
<dbReference type="GO" id="GO:0006355">
    <property type="term" value="P:regulation of DNA-templated transcription"/>
    <property type="evidence" value="ECO:0007669"/>
    <property type="project" value="InterPro"/>
</dbReference>
<evidence type="ECO:0000256" key="3">
    <source>
        <dbReference type="PROSITE-ProRule" id="PRU00339"/>
    </source>
</evidence>
<feature type="repeat" description="TPR" evidence="3">
    <location>
        <begin position="502"/>
        <end position="535"/>
    </location>
</feature>
<dbReference type="InterPro" id="IPR013105">
    <property type="entry name" value="TPR_2"/>
</dbReference>
<dbReference type="InterPro" id="IPR019734">
    <property type="entry name" value="TPR_rpt"/>
</dbReference>
<dbReference type="Proteomes" id="UP000191144">
    <property type="component" value="Chromosome C"/>
</dbReference>
<feature type="compositionally biased region" description="Basic and acidic residues" evidence="4">
    <location>
        <begin position="960"/>
        <end position="973"/>
    </location>
</feature>
<proteinExistence type="predicted"/>
<feature type="repeat" description="TPR" evidence="3">
    <location>
        <begin position="735"/>
        <end position="768"/>
    </location>
</feature>
<dbReference type="GO" id="GO:0016593">
    <property type="term" value="C:Cdc73/Paf1 complex"/>
    <property type="evidence" value="ECO:0007669"/>
    <property type="project" value="TreeGrafter"/>
</dbReference>
<evidence type="ECO:0000313" key="6">
    <source>
        <dbReference type="Proteomes" id="UP000191144"/>
    </source>
</evidence>
<feature type="repeat" description="TPR" evidence="3">
    <location>
        <begin position="218"/>
        <end position="251"/>
    </location>
</feature>
<gene>
    <name evidence="5" type="ORF">LAME_0C09296G</name>
</gene>
<evidence type="ECO:0000256" key="2">
    <source>
        <dbReference type="ARBA" id="ARBA00022803"/>
    </source>
</evidence>
<evidence type="ECO:0000313" key="5">
    <source>
        <dbReference type="EMBL" id="SCU84390.1"/>
    </source>
</evidence>
<keyword evidence="2 3" id="KW-0802">TPR repeat</keyword>
<dbReference type="SMART" id="SM00028">
    <property type="entry name" value="TPR"/>
    <property type="match status" value="8"/>
</dbReference>
<dbReference type="GO" id="GO:0006368">
    <property type="term" value="P:transcription elongation by RNA polymerase II"/>
    <property type="evidence" value="ECO:0007669"/>
    <property type="project" value="TreeGrafter"/>
</dbReference>
<sequence>MDSEVLNGEYPNVKWNTSLDIPLKDSEEVVSIDLVNDLPEDPSDLKTLLVEENSDKEHWLTIAIAYSQRGLLKECISLVQMALEVFQGPQSAALHTCLTWAFLKQAKKQLMDYSDRDSSLVQAEHHLKEAIGYDPSGVGNMLATIDLYYQRRQYDKALETSELFLRGIHAEDQRLGRLSKPNVLFLLVRAKLFYQKKNYTVSLRLFQELLVLNPVLKPDSRIGIGMCFWQLKDYEMALRAWKRSLKLAPENPNVKILLLLGEFHMALSNSEDDESFKKQFTAALEQLGKLMSSNKQNPVLLVLCQTYCYLKFDFEKVIEIHEKQIAPFASGYSNTVVSESAFWCGRAYYALNEPRKAFLLFQESLKSDEDNFLARFGLGQTQIKNNLIEESILTFENLYATHENIQEINYTLGLLHGAKCLDSKTWNSTAPAERNKLLQKSIDYLEKYIKLTKAKRNQIVVVRAYLMLSELYQLQNEYKTSLEVLSRAIDQLQAGSENVVPIEIYNNLGCLHFINGDRDEAHKYFEQASKLAHSAKEEPASITIQFNSSRVFEYADPEKALHSYENLLAAHPSYIHAKIRYLYLMVMKSKSEKLDSQADELLEQHPSDLDARSFYTWFLKNGSTQKKSEKTEGLETNHNRDTLTKYDSHDSYALLSLANLYVIIARESKKLPSAKEQDKSRQSFMKAIQLLQKVLQVDPFNIFAAQGLAIIYAENKRFGPCLEILRKVRDSLNNESVHINLGHCLLEMQEHSKAIENYEIALKQFTNETSRPLLLNLLGRAWYSRGVKEKSLECYEKSLEYAQEALAAEQQKENSTMLQSIMFNVALLHFQVAETLRRTLSNARTLDQLENATKGLKTASNLLKQLIDQGTTIMPIDELDQRLQLSDTTMKTALERCITEQKDHEAEVAEKLANARKAFEEGEVKEREQRMRLEQQERERIAKQTEEYNKLQEEARKLMDERSEMDSLEHVKESNPPLSGDEEFQENGDGKKKKRAKRTKKAEDGKAASKKRGRLREWLSMTKMKTTTRTNCLVGQKKRSPAEKANRDTSRKNSLMTVMKRMRGLLTTKNPPSLLPLTAMSTMEMMKRKVFSKLQRSLIYRLYINETLNISFVL</sequence>
<evidence type="ECO:0000256" key="1">
    <source>
        <dbReference type="ARBA" id="ARBA00022737"/>
    </source>
</evidence>
<dbReference type="PROSITE" id="PS50005">
    <property type="entry name" value="TPR"/>
    <property type="match status" value="3"/>
</dbReference>
<dbReference type="Pfam" id="PF07719">
    <property type="entry name" value="TPR_2"/>
    <property type="match status" value="1"/>
</dbReference>